<comment type="caution">
    <text evidence="2">The sequence shown here is derived from an EMBL/GenBank/DDBJ whole genome shotgun (WGS) entry which is preliminary data.</text>
</comment>
<evidence type="ECO:0000313" key="3">
    <source>
        <dbReference type="Proteomes" id="UP000765509"/>
    </source>
</evidence>
<evidence type="ECO:0000313" key="2">
    <source>
        <dbReference type="EMBL" id="MBW0495103.1"/>
    </source>
</evidence>
<dbReference type="Proteomes" id="UP000765509">
    <property type="component" value="Unassembled WGS sequence"/>
</dbReference>
<sequence>MPVDFYTPEWFNNQDYTIQSLVAKTRSVAFIPIQDLSKNLKLNEDEKIINKAFNKKYWASVTRPYDFYHEVVHSSDDENSNEFSDVDVVEPQNCNNDGNEEDTKSEDSVEIQNKEKSKCTPYFDEEMEDYFQENNEANGKHSLNDGFGPQVWG</sequence>
<accession>A0A9Q3D698</accession>
<organism evidence="2 3">
    <name type="scientific">Austropuccinia psidii MF-1</name>
    <dbReference type="NCBI Taxonomy" id="1389203"/>
    <lineage>
        <taxon>Eukaryota</taxon>
        <taxon>Fungi</taxon>
        <taxon>Dikarya</taxon>
        <taxon>Basidiomycota</taxon>
        <taxon>Pucciniomycotina</taxon>
        <taxon>Pucciniomycetes</taxon>
        <taxon>Pucciniales</taxon>
        <taxon>Sphaerophragmiaceae</taxon>
        <taxon>Austropuccinia</taxon>
    </lineage>
</organism>
<name>A0A9Q3D698_9BASI</name>
<dbReference type="AlphaFoldDB" id="A0A9Q3D698"/>
<feature type="compositionally biased region" description="Basic and acidic residues" evidence="1">
    <location>
        <begin position="101"/>
        <end position="118"/>
    </location>
</feature>
<reference evidence="2" key="1">
    <citation type="submission" date="2021-03" db="EMBL/GenBank/DDBJ databases">
        <title>Draft genome sequence of rust myrtle Austropuccinia psidii MF-1, a brazilian biotype.</title>
        <authorList>
            <person name="Quecine M.C."/>
            <person name="Pachon D.M.R."/>
            <person name="Bonatelli M.L."/>
            <person name="Correr F.H."/>
            <person name="Franceschini L.M."/>
            <person name="Leite T.F."/>
            <person name="Margarido G.R.A."/>
            <person name="Almeida C.A."/>
            <person name="Ferrarezi J.A."/>
            <person name="Labate C.A."/>
        </authorList>
    </citation>
    <scope>NUCLEOTIDE SEQUENCE</scope>
    <source>
        <strain evidence="2">MF-1</strain>
    </source>
</reference>
<gene>
    <name evidence="2" type="ORF">O181_034818</name>
</gene>
<feature type="compositionally biased region" description="Acidic residues" evidence="1">
    <location>
        <begin position="77"/>
        <end position="88"/>
    </location>
</feature>
<feature type="region of interest" description="Disordered" evidence="1">
    <location>
        <begin position="74"/>
        <end position="153"/>
    </location>
</feature>
<evidence type="ECO:0000256" key="1">
    <source>
        <dbReference type="SAM" id="MobiDB-lite"/>
    </source>
</evidence>
<dbReference type="OrthoDB" id="2506837at2759"/>
<protein>
    <submittedName>
        <fullName evidence="2">Uncharacterized protein</fullName>
    </submittedName>
</protein>
<proteinExistence type="predicted"/>
<keyword evidence="3" id="KW-1185">Reference proteome</keyword>
<dbReference type="EMBL" id="AVOT02012917">
    <property type="protein sequence ID" value="MBW0495103.1"/>
    <property type="molecule type" value="Genomic_DNA"/>
</dbReference>